<keyword evidence="2" id="KW-1133">Transmembrane helix</keyword>
<evidence type="ECO:0000256" key="2">
    <source>
        <dbReference type="SAM" id="Phobius"/>
    </source>
</evidence>
<dbReference type="OrthoDB" id="1107534at2759"/>
<dbReference type="PANTHER" id="PTHR37189">
    <property type="entry name" value="CONCANAVALIN A-LIKE LECTIN/GLUCANASE DOMAIN-CONTAINING PROTEIN-RELATED"/>
    <property type="match status" value="1"/>
</dbReference>
<evidence type="ECO:0000313" key="4">
    <source>
        <dbReference type="EMBL" id="GFP95956.1"/>
    </source>
</evidence>
<accession>A0A830C9V6</accession>
<keyword evidence="3" id="KW-0732">Signal</keyword>
<name>A0A830C9V6_9LAMI</name>
<dbReference type="EMBL" id="BMAC01000411">
    <property type="protein sequence ID" value="GFP95956.1"/>
    <property type="molecule type" value="Genomic_DNA"/>
</dbReference>
<feature type="signal peptide" evidence="3">
    <location>
        <begin position="1"/>
        <end position="22"/>
    </location>
</feature>
<gene>
    <name evidence="4" type="ORF">PHJA_001739700</name>
</gene>
<keyword evidence="5" id="KW-1185">Reference proteome</keyword>
<feature type="transmembrane region" description="Helical" evidence="2">
    <location>
        <begin position="84"/>
        <end position="110"/>
    </location>
</feature>
<sequence>MSQYGVVTFVALVAILGRPCGGRDLRPSDHGLSYQGDPSPPPARSGDAQEMLSFFGATTSSPAVEGGRGGGVARDDAGRDHVRLGLVVASGVCGLTGVVLLVVSGVVFVVRLQKQKLKADRIPSTSAPITATKS</sequence>
<organism evidence="4 5">
    <name type="scientific">Phtheirospermum japonicum</name>
    <dbReference type="NCBI Taxonomy" id="374723"/>
    <lineage>
        <taxon>Eukaryota</taxon>
        <taxon>Viridiplantae</taxon>
        <taxon>Streptophyta</taxon>
        <taxon>Embryophyta</taxon>
        <taxon>Tracheophyta</taxon>
        <taxon>Spermatophyta</taxon>
        <taxon>Magnoliopsida</taxon>
        <taxon>eudicotyledons</taxon>
        <taxon>Gunneridae</taxon>
        <taxon>Pentapetalae</taxon>
        <taxon>asterids</taxon>
        <taxon>lamiids</taxon>
        <taxon>Lamiales</taxon>
        <taxon>Orobanchaceae</taxon>
        <taxon>Orobanchaceae incertae sedis</taxon>
        <taxon>Phtheirospermum</taxon>
    </lineage>
</organism>
<evidence type="ECO:0000256" key="3">
    <source>
        <dbReference type="SAM" id="SignalP"/>
    </source>
</evidence>
<proteinExistence type="predicted"/>
<dbReference type="PANTHER" id="PTHR37189:SF4">
    <property type="entry name" value="TRANSMEMBRANE PROTEIN"/>
    <property type="match status" value="1"/>
</dbReference>
<evidence type="ECO:0000256" key="1">
    <source>
        <dbReference type="SAM" id="MobiDB-lite"/>
    </source>
</evidence>
<protein>
    <submittedName>
        <fullName evidence="4">Uncharacterized protein</fullName>
    </submittedName>
</protein>
<evidence type="ECO:0000313" key="5">
    <source>
        <dbReference type="Proteomes" id="UP000653305"/>
    </source>
</evidence>
<keyword evidence="2" id="KW-0812">Transmembrane</keyword>
<keyword evidence="2" id="KW-0472">Membrane</keyword>
<dbReference type="AlphaFoldDB" id="A0A830C9V6"/>
<reference evidence="4" key="1">
    <citation type="submission" date="2020-07" db="EMBL/GenBank/DDBJ databases">
        <title>Ethylene signaling mediates host invasion by parasitic plants.</title>
        <authorList>
            <person name="Yoshida S."/>
        </authorList>
    </citation>
    <scope>NUCLEOTIDE SEQUENCE</scope>
    <source>
        <strain evidence="4">Okayama</strain>
    </source>
</reference>
<comment type="caution">
    <text evidence="4">The sequence shown here is derived from an EMBL/GenBank/DDBJ whole genome shotgun (WGS) entry which is preliminary data.</text>
</comment>
<feature type="chain" id="PRO_5032635440" evidence="3">
    <location>
        <begin position="23"/>
        <end position="134"/>
    </location>
</feature>
<dbReference type="Proteomes" id="UP000653305">
    <property type="component" value="Unassembled WGS sequence"/>
</dbReference>
<feature type="region of interest" description="Disordered" evidence="1">
    <location>
        <begin position="26"/>
        <end position="49"/>
    </location>
</feature>